<evidence type="ECO:0000256" key="7">
    <source>
        <dbReference type="SAM" id="MobiDB-lite"/>
    </source>
</evidence>
<feature type="domain" description="Flavoprotein" evidence="8">
    <location>
        <begin position="105"/>
        <end position="275"/>
    </location>
</feature>
<evidence type="ECO:0000256" key="5">
    <source>
        <dbReference type="ARBA" id="ARBA00060793"/>
    </source>
</evidence>
<dbReference type="PANTHER" id="PTHR43374">
    <property type="entry name" value="FLAVIN PRENYLTRANSFERASE"/>
    <property type="match status" value="1"/>
</dbReference>
<comment type="subcellular location">
    <subcellularLocation>
        <location evidence="6">Mitochondrion</location>
    </subcellularLocation>
</comment>
<organism evidence="9 10">
    <name type="scientific">Gibberella intermedia</name>
    <name type="common">Bulb rot disease fungus</name>
    <name type="synonym">Fusarium proliferatum</name>
    <dbReference type="NCBI Taxonomy" id="948311"/>
    <lineage>
        <taxon>Eukaryota</taxon>
        <taxon>Fungi</taxon>
        <taxon>Dikarya</taxon>
        <taxon>Ascomycota</taxon>
        <taxon>Pezizomycotina</taxon>
        <taxon>Sordariomycetes</taxon>
        <taxon>Hypocreomycetidae</taxon>
        <taxon>Hypocreales</taxon>
        <taxon>Nectriaceae</taxon>
        <taxon>Fusarium</taxon>
        <taxon>Fusarium fujikuroi species complex</taxon>
    </lineage>
</organism>
<dbReference type="GO" id="GO:0005739">
    <property type="term" value="C:mitochondrion"/>
    <property type="evidence" value="ECO:0007669"/>
    <property type="project" value="UniProtKB-SubCell"/>
</dbReference>
<feature type="binding site" evidence="6">
    <location>
        <position position="255"/>
    </location>
    <ligand>
        <name>dimethylallyl phosphate</name>
        <dbReference type="ChEBI" id="CHEBI:88052"/>
    </ligand>
</feature>
<feature type="binding site" evidence="6">
    <location>
        <position position="225"/>
    </location>
    <ligand>
        <name>FMN</name>
        <dbReference type="ChEBI" id="CHEBI:58210"/>
    </ligand>
</feature>
<evidence type="ECO:0000256" key="6">
    <source>
        <dbReference type="HAMAP-Rule" id="MF_03197"/>
    </source>
</evidence>
<dbReference type="InterPro" id="IPR004507">
    <property type="entry name" value="UbiX-like"/>
</dbReference>
<comment type="caution">
    <text evidence="9">The sequence shown here is derived from an EMBL/GenBank/DDBJ whole genome shotgun (WGS) entry which is preliminary data.</text>
</comment>
<evidence type="ECO:0000256" key="4">
    <source>
        <dbReference type="ARBA" id="ARBA00022679"/>
    </source>
</evidence>
<comment type="function">
    <text evidence="6">Flavin prenyltransferase that catalyzes the synthesis of the prenylated FMN cofactor (prenyl-FMN) for the ferulic acid decarboxylase FDC1. The prenyltransferase is metal-independent and links a dimethylallyl moiety from dimethylallyl monophosphate (DMAP) to the flavin N5 and C6 atoms of FMN.</text>
</comment>
<dbReference type="InterPro" id="IPR036551">
    <property type="entry name" value="Flavin_trans-like"/>
</dbReference>
<dbReference type="HAMAP" id="MF_01984">
    <property type="entry name" value="ubiX_pad"/>
    <property type="match status" value="1"/>
</dbReference>
<feature type="region of interest" description="Disordered" evidence="7">
    <location>
        <begin position="1"/>
        <end position="42"/>
    </location>
</feature>
<dbReference type="EC" id="2.5.1.129" evidence="6"/>
<keyword evidence="1 6" id="KW-0637">Prenyltransferase</keyword>
<keyword evidence="6" id="KW-0496">Mitochondrion</keyword>
<dbReference type="InterPro" id="IPR003382">
    <property type="entry name" value="Flavoprotein"/>
</dbReference>
<dbReference type="FunFam" id="3.40.50.1950:FF:000001">
    <property type="entry name" value="Flavin prenyltransferase UbiX"/>
    <property type="match status" value="1"/>
</dbReference>
<feature type="binding site" evidence="6">
    <location>
        <position position="139"/>
    </location>
    <ligand>
        <name>FMN</name>
        <dbReference type="ChEBI" id="CHEBI:58210"/>
    </ligand>
</feature>
<accession>A0A420UBN2</accession>
<dbReference type="AlphaFoldDB" id="A0A420UBN2"/>
<feature type="binding site" evidence="6">
    <location>
        <begin position="190"/>
        <end position="193"/>
    </location>
    <ligand>
        <name>FMN</name>
        <dbReference type="ChEBI" id="CHEBI:58210"/>
    </ligand>
</feature>
<evidence type="ECO:0000313" key="9">
    <source>
        <dbReference type="EMBL" id="RKL51213.1"/>
    </source>
</evidence>
<evidence type="ECO:0000256" key="2">
    <source>
        <dbReference type="ARBA" id="ARBA00022630"/>
    </source>
</evidence>
<comment type="catalytic activity">
    <reaction evidence="6">
        <text>dimethylallyl phosphate + FMNH2 = prenylated FMNH2 + phosphate</text>
        <dbReference type="Rhea" id="RHEA:37743"/>
        <dbReference type="ChEBI" id="CHEBI:43474"/>
        <dbReference type="ChEBI" id="CHEBI:57618"/>
        <dbReference type="ChEBI" id="CHEBI:87467"/>
        <dbReference type="ChEBI" id="CHEBI:88052"/>
        <dbReference type="EC" id="2.5.1.129"/>
    </reaction>
</comment>
<name>A0A420UBN2_GIBIN</name>
<keyword evidence="3 6" id="KW-0288">FMN</keyword>
<reference evidence="9 10" key="1">
    <citation type="journal article" date="2018" name="Sci. Rep.">
        <title>Characterisation of pathogen-specific regions and novel effector candidates in Fusarium oxysporum f. sp. cepae.</title>
        <authorList>
            <person name="Armitage A.D."/>
            <person name="Taylor A."/>
            <person name="Sobczyk M.K."/>
            <person name="Baxter L."/>
            <person name="Greenfield B.P."/>
            <person name="Bates H.J."/>
            <person name="Wilson F."/>
            <person name="Jackson A.C."/>
            <person name="Ott S."/>
            <person name="Harrison R.J."/>
            <person name="Clarkson J.P."/>
        </authorList>
    </citation>
    <scope>NUCLEOTIDE SEQUENCE [LARGE SCALE GENOMIC DNA]</scope>
    <source>
        <strain evidence="9 10">Fp_A8</strain>
    </source>
</reference>
<gene>
    <name evidence="6" type="primary">PAD1</name>
    <name evidence="9" type="ORF">BFJ72_g666</name>
</gene>
<evidence type="ECO:0000259" key="8">
    <source>
        <dbReference type="Pfam" id="PF02441"/>
    </source>
</evidence>
<dbReference type="NCBIfam" id="TIGR00421">
    <property type="entry name" value="ubiX_pad"/>
    <property type="match status" value="1"/>
</dbReference>
<feature type="compositionally biased region" description="Polar residues" evidence="7">
    <location>
        <begin position="33"/>
        <end position="42"/>
    </location>
</feature>
<comment type="subunit">
    <text evidence="6">Oligomer.</text>
</comment>
<dbReference type="NCBIfam" id="NF004685">
    <property type="entry name" value="PRK06029.1"/>
    <property type="match status" value="1"/>
</dbReference>
<feature type="binding site" evidence="6">
    <location>
        <position position="271"/>
    </location>
    <ligand>
        <name>dimethylallyl phosphate</name>
        <dbReference type="ChEBI" id="CHEBI:88052"/>
    </ligand>
</feature>
<keyword evidence="4 6" id="KW-0808">Transferase</keyword>
<dbReference type="Pfam" id="PF02441">
    <property type="entry name" value="Flavoprotein"/>
    <property type="match status" value="1"/>
</dbReference>
<proteinExistence type="inferred from homology"/>
<dbReference type="Gene3D" id="3.40.50.1950">
    <property type="entry name" value="Flavin prenyltransferase-like"/>
    <property type="match status" value="1"/>
</dbReference>
<sequence length="294" mass="31956">MVVRGPESTESTSAEPQCPGMWAPEGTEDSRTEPQCYQTDGSDMTRASFKKSRMSHLLLVSTITIISLLETGSSLQSIVYAPTYLHTLHYNSALSVINMGEAPRKKIIVALTGATGAAIGIHVLSTLRRLNVETHLIISKWAAETIKYETDYTPASVRALADHVYNPNDLAAPIASGSCHVDGMIVVPCSVKTLAAINAGICDDLITRAADVCLKERRRLVLSLRETPLSEIHLRNMMEVTRAGAIIAPPVVGFYTRPSSVDDILNQMVGRLLDLFGLEAGNFERWEGMTNGKS</sequence>
<dbReference type="PANTHER" id="PTHR43374:SF1">
    <property type="entry name" value="FLAVIN PRENYLTRANSFERASE PAD1, MITOCHONDRIAL"/>
    <property type="match status" value="1"/>
</dbReference>
<feature type="binding site" evidence="6">
    <location>
        <begin position="113"/>
        <end position="115"/>
    </location>
    <ligand>
        <name>FMN</name>
        <dbReference type="ChEBI" id="CHEBI:58210"/>
    </ligand>
</feature>
<evidence type="ECO:0000313" key="10">
    <source>
        <dbReference type="Proteomes" id="UP000283569"/>
    </source>
</evidence>
<evidence type="ECO:0000256" key="3">
    <source>
        <dbReference type="ARBA" id="ARBA00022643"/>
    </source>
</evidence>
<dbReference type="Proteomes" id="UP000283569">
    <property type="component" value="Unassembled WGS sequence"/>
</dbReference>
<dbReference type="SUPFAM" id="SSF52507">
    <property type="entry name" value="Homo-oligomeric flavin-containing Cys decarboxylases, HFCD"/>
    <property type="match status" value="1"/>
</dbReference>
<protein>
    <recommendedName>
        <fullName evidence="6">Flavin prenyltransferase PAD1, mitochondrial</fullName>
        <ecNumber evidence="6">2.5.1.129</ecNumber>
    </recommendedName>
</protein>
<dbReference type="EMBL" id="MRDB01000001">
    <property type="protein sequence ID" value="RKL51213.1"/>
    <property type="molecule type" value="Genomic_DNA"/>
</dbReference>
<dbReference type="GO" id="GO:0016831">
    <property type="term" value="F:carboxy-lyase activity"/>
    <property type="evidence" value="ECO:0007669"/>
    <property type="project" value="TreeGrafter"/>
</dbReference>
<evidence type="ECO:0000256" key="1">
    <source>
        <dbReference type="ARBA" id="ARBA00022602"/>
    </source>
</evidence>
<comment type="similarity">
    <text evidence="5 6">Belongs to the UbiX/PAD1 family.</text>
</comment>
<keyword evidence="2 6" id="KW-0285">Flavoprotein</keyword>
<dbReference type="GO" id="GO:0106141">
    <property type="term" value="F:flavin prenyltransferase activity"/>
    <property type="evidence" value="ECO:0007669"/>
    <property type="project" value="UniProtKB-EC"/>
</dbReference>